<evidence type="ECO:0000256" key="1">
    <source>
        <dbReference type="SAM" id="MobiDB-lite"/>
    </source>
</evidence>
<accession>A0AAU9U0D9</accession>
<proteinExistence type="predicted"/>
<feature type="compositionally biased region" description="Basic and acidic residues" evidence="1">
    <location>
        <begin position="18"/>
        <end position="30"/>
    </location>
</feature>
<evidence type="ECO:0000313" key="3">
    <source>
        <dbReference type="Proteomes" id="UP001153954"/>
    </source>
</evidence>
<dbReference type="Proteomes" id="UP001153954">
    <property type="component" value="Unassembled WGS sequence"/>
</dbReference>
<keyword evidence="3" id="KW-1185">Reference proteome</keyword>
<feature type="region of interest" description="Disordered" evidence="1">
    <location>
        <begin position="17"/>
        <end position="38"/>
    </location>
</feature>
<name>A0AAU9U0D9_EUPED</name>
<dbReference type="EMBL" id="CAKOGL010000009">
    <property type="protein sequence ID" value="CAH2090230.1"/>
    <property type="molecule type" value="Genomic_DNA"/>
</dbReference>
<protein>
    <submittedName>
        <fullName evidence="2">Uncharacterized protein</fullName>
    </submittedName>
</protein>
<dbReference type="AlphaFoldDB" id="A0AAU9U0D9"/>
<gene>
    <name evidence="2" type="ORF">EEDITHA_LOCUS6210</name>
</gene>
<reference evidence="2" key="1">
    <citation type="submission" date="2022-03" db="EMBL/GenBank/DDBJ databases">
        <authorList>
            <person name="Tunstrom K."/>
        </authorList>
    </citation>
    <scope>NUCLEOTIDE SEQUENCE</scope>
</reference>
<sequence length="67" mass="7121">MSENVCPVSLCARAPRPRVHDSRRLARPADDGACESVPSSQGLLAVATASAARQRRRSAPTSSCAWE</sequence>
<organism evidence="2 3">
    <name type="scientific">Euphydryas editha</name>
    <name type="common">Edith's checkerspot</name>
    <dbReference type="NCBI Taxonomy" id="104508"/>
    <lineage>
        <taxon>Eukaryota</taxon>
        <taxon>Metazoa</taxon>
        <taxon>Ecdysozoa</taxon>
        <taxon>Arthropoda</taxon>
        <taxon>Hexapoda</taxon>
        <taxon>Insecta</taxon>
        <taxon>Pterygota</taxon>
        <taxon>Neoptera</taxon>
        <taxon>Endopterygota</taxon>
        <taxon>Lepidoptera</taxon>
        <taxon>Glossata</taxon>
        <taxon>Ditrysia</taxon>
        <taxon>Papilionoidea</taxon>
        <taxon>Nymphalidae</taxon>
        <taxon>Nymphalinae</taxon>
        <taxon>Euphydryas</taxon>
    </lineage>
</organism>
<comment type="caution">
    <text evidence="2">The sequence shown here is derived from an EMBL/GenBank/DDBJ whole genome shotgun (WGS) entry which is preliminary data.</text>
</comment>
<evidence type="ECO:0000313" key="2">
    <source>
        <dbReference type="EMBL" id="CAH2090230.1"/>
    </source>
</evidence>